<keyword evidence="3" id="KW-1185">Reference proteome</keyword>
<protein>
    <recommendedName>
        <fullName evidence="4">EamA domain-containing protein</fullName>
    </recommendedName>
</protein>
<dbReference type="Proteomes" id="UP000289555">
    <property type="component" value="Chromosome"/>
</dbReference>
<sequence>MGRCDWTGPGAGWHRIFTWDYGVKHGNIQLLGTLAYSAPLISVVLLILAGYGEATAAVLSASVLIVIGSLIAGRAKQRGSQHKQ</sequence>
<gene>
    <name evidence="2" type="ORF">HORIV_16890</name>
</gene>
<dbReference type="EMBL" id="AP019416">
    <property type="protein sequence ID" value="BBI49268.1"/>
    <property type="molecule type" value="Genomic_DNA"/>
</dbReference>
<evidence type="ECO:0000256" key="1">
    <source>
        <dbReference type="SAM" id="Phobius"/>
    </source>
</evidence>
<feature type="transmembrane region" description="Helical" evidence="1">
    <location>
        <begin position="30"/>
        <end position="51"/>
    </location>
</feature>
<organism evidence="2 3">
    <name type="scientific">Vreelandella olivaria</name>
    <dbReference type="NCBI Taxonomy" id="390919"/>
    <lineage>
        <taxon>Bacteria</taxon>
        <taxon>Pseudomonadati</taxon>
        <taxon>Pseudomonadota</taxon>
        <taxon>Gammaproteobacteria</taxon>
        <taxon>Oceanospirillales</taxon>
        <taxon>Halomonadaceae</taxon>
        <taxon>Vreelandella</taxon>
    </lineage>
</organism>
<proteinExistence type="predicted"/>
<feature type="transmembrane region" description="Helical" evidence="1">
    <location>
        <begin position="57"/>
        <end position="75"/>
    </location>
</feature>
<keyword evidence="1" id="KW-0812">Transmembrane</keyword>
<keyword evidence="1" id="KW-0472">Membrane</keyword>
<evidence type="ECO:0000313" key="2">
    <source>
        <dbReference type="EMBL" id="BBI49268.1"/>
    </source>
</evidence>
<evidence type="ECO:0000313" key="3">
    <source>
        <dbReference type="Proteomes" id="UP000289555"/>
    </source>
</evidence>
<name>A0ABM7GFM7_9GAMM</name>
<accession>A0ABM7GFM7</accession>
<keyword evidence="1" id="KW-1133">Transmembrane helix</keyword>
<evidence type="ECO:0008006" key="4">
    <source>
        <dbReference type="Google" id="ProtNLM"/>
    </source>
</evidence>
<reference evidence="3" key="1">
    <citation type="journal article" date="2019" name="Microbiol. Resour. Announc.">
        <title>Complete Genome Sequence of Halomonas olivaria, a Moderately Halophilic Bacterium Isolated from Olive Processing Effluents, Obtained by Nanopore Sequencing.</title>
        <authorList>
            <person name="Nagata S."/>
            <person name="Ii K.M."/>
            <person name="Tsukimi T."/>
            <person name="Miura M.C."/>
            <person name="Galipon J."/>
            <person name="Arakawa K."/>
        </authorList>
    </citation>
    <scope>NUCLEOTIDE SEQUENCE [LARGE SCALE GENOMIC DNA]</scope>
    <source>
        <strain evidence="3">TYRC17</strain>
    </source>
</reference>